<sequence length="44" mass="5087">TSRYFLNAIYIGLGARIVQISDGTRRFWGIRELSFCRFHVPVAV</sequence>
<gene>
    <name evidence="1" type="ORF">LEA_13701</name>
</gene>
<dbReference type="EMBL" id="AJWY01009299">
    <property type="protein sequence ID" value="EKC58788.1"/>
    <property type="molecule type" value="Genomic_DNA"/>
</dbReference>
<protein>
    <submittedName>
        <fullName evidence="1">Uncharacterized protein</fullName>
    </submittedName>
</protein>
<organism evidence="1">
    <name type="scientific">human gut metagenome</name>
    <dbReference type="NCBI Taxonomy" id="408170"/>
    <lineage>
        <taxon>unclassified sequences</taxon>
        <taxon>metagenomes</taxon>
        <taxon>organismal metagenomes</taxon>
    </lineage>
</organism>
<evidence type="ECO:0000313" key="1">
    <source>
        <dbReference type="EMBL" id="EKC58788.1"/>
    </source>
</evidence>
<proteinExistence type="predicted"/>
<name>K1SMH4_9ZZZZ</name>
<dbReference type="AlphaFoldDB" id="K1SMH4"/>
<comment type="caution">
    <text evidence="1">The sequence shown here is derived from an EMBL/GenBank/DDBJ whole genome shotgun (WGS) entry which is preliminary data.</text>
</comment>
<reference evidence="1" key="1">
    <citation type="journal article" date="2013" name="Environ. Microbiol.">
        <title>Microbiota from the distal guts of lean and obese adolescents exhibit partial functional redundancy besides clear differences in community structure.</title>
        <authorList>
            <person name="Ferrer M."/>
            <person name="Ruiz A."/>
            <person name="Lanza F."/>
            <person name="Haange S.B."/>
            <person name="Oberbach A."/>
            <person name="Till H."/>
            <person name="Bargiela R."/>
            <person name="Campoy C."/>
            <person name="Segura M.T."/>
            <person name="Richter M."/>
            <person name="von Bergen M."/>
            <person name="Seifert J."/>
            <person name="Suarez A."/>
        </authorList>
    </citation>
    <scope>NUCLEOTIDE SEQUENCE</scope>
</reference>
<feature type="non-terminal residue" evidence="1">
    <location>
        <position position="1"/>
    </location>
</feature>
<accession>K1SMH4</accession>